<feature type="compositionally biased region" description="Basic and acidic residues" evidence="1">
    <location>
        <begin position="1"/>
        <end position="20"/>
    </location>
</feature>
<evidence type="ECO:0000256" key="1">
    <source>
        <dbReference type="SAM" id="MobiDB-lite"/>
    </source>
</evidence>
<accession>A0ABP9YXW3</accession>
<keyword evidence="3" id="KW-1185">Reference proteome</keyword>
<gene>
    <name evidence="2" type="ORF">MFLAVUS_005134</name>
</gene>
<evidence type="ECO:0000313" key="2">
    <source>
        <dbReference type="EMBL" id="GAA5811693.1"/>
    </source>
</evidence>
<sequence>MTEENGHTKHSEGNGTEKKKTVVVSSTPQFVKRVTSLPLVQESVSTAQALANKTTIGRFALSKANSTMNSVTYFATHNQPIQTYYQSYFQPHVQRVDNIGCRSLDAIESKVPMINQPTADIYQSVTKPTYQIIGHAKLKLDSTISTVTYPAHVVIEGTSKRLGTYVDTLENVVDQFLPAPASNNQEDEEKKRQVKTDNQVMRAYDLLNEASRRISERVTSQLNKSTTGIPKSRQDLSRLVETNSVLQNITGQIKTVQELAVQSLKVYGSAAQERLPSSVNLRIQQTSELFNHVSVSLNQQLSHLTDYLKTQPEWVKEKVTSLIETTKQQLEMIKQELSRNDVTLTDKLKHLANNIQEQLLPLVEQMSSQLATLSGTVREKTRQELNGPLYYFGLAQKVKTQ</sequence>
<feature type="region of interest" description="Disordered" evidence="1">
    <location>
        <begin position="1"/>
        <end position="22"/>
    </location>
</feature>
<proteinExistence type="predicted"/>
<dbReference type="PANTHER" id="PTHR14024">
    <property type="entry name" value="PERILIPIN"/>
    <property type="match status" value="1"/>
</dbReference>
<dbReference type="Proteomes" id="UP001473302">
    <property type="component" value="Unassembled WGS sequence"/>
</dbReference>
<dbReference type="EMBL" id="BAABUK010000010">
    <property type="protein sequence ID" value="GAA5811693.1"/>
    <property type="molecule type" value="Genomic_DNA"/>
</dbReference>
<name>A0ABP9YXW3_9FUNG</name>
<reference evidence="2 3" key="1">
    <citation type="submission" date="2024-04" db="EMBL/GenBank/DDBJ databases">
        <title>genome sequences of Mucor flavus KT1a and Helicostylum pulchrum KT1b strains isolated from the surface of a dry-aged beef.</title>
        <authorList>
            <person name="Toyotome T."/>
            <person name="Hosono M."/>
            <person name="Torimaru M."/>
            <person name="Fukuda K."/>
            <person name="Mikami N."/>
        </authorList>
    </citation>
    <scope>NUCLEOTIDE SEQUENCE [LARGE SCALE GENOMIC DNA]</scope>
    <source>
        <strain evidence="2 3">KT1a</strain>
    </source>
</reference>
<dbReference type="Gene3D" id="1.20.120.20">
    <property type="entry name" value="Apolipoprotein"/>
    <property type="match status" value="1"/>
</dbReference>
<comment type="caution">
    <text evidence="2">The sequence shown here is derived from an EMBL/GenBank/DDBJ whole genome shotgun (WGS) entry which is preliminary data.</text>
</comment>
<dbReference type="PANTHER" id="PTHR14024:SF49">
    <property type="entry name" value="LIPID STORAGE DROPLETS SURFACE-BINDING PROTEIN 1"/>
    <property type="match status" value="1"/>
</dbReference>
<evidence type="ECO:0008006" key="4">
    <source>
        <dbReference type="Google" id="ProtNLM"/>
    </source>
</evidence>
<evidence type="ECO:0000313" key="3">
    <source>
        <dbReference type="Proteomes" id="UP001473302"/>
    </source>
</evidence>
<organism evidence="2 3">
    <name type="scientific">Mucor flavus</name>
    <dbReference type="NCBI Taxonomy" id="439312"/>
    <lineage>
        <taxon>Eukaryota</taxon>
        <taxon>Fungi</taxon>
        <taxon>Fungi incertae sedis</taxon>
        <taxon>Mucoromycota</taxon>
        <taxon>Mucoromycotina</taxon>
        <taxon>Mucoromycetes</taxon>
        <taxon>Mucorales</taxon>
        <taxon>Mucorineae</taxon>
        <taxon>Mucoraceae</taxon>
        <taxon>Mucor</taxon>
    </lineage>
</organism>
<protein>
    <recommendedName>
        <fullName evidence="4">Lipid droplet-associated perilipin protein</fullName>
    </recommendedName>
</protein>